<dbReference type="CDD" id="cd12797">
    <property type="entry name" value="M23_peptidase"/>
    <property type="match status" value="1"/>
</dbReference>
<sequence length="289" mass="31931">MKCRSFLVLSALFMLFSSSGLLLGYEWPLENPTVVLDFCQNNGKAFLPGAMIQGSSNDVRAVESGTLIFFQRENEALDQLPSGYDSFIVLEHERGIRSFYGNLGTVKVSNVEVEKGESLGTLLLTSSGNPSPLFLQILDYEYLRYVNPLLSLPPLEDSLAPIISGVLLSRGDQAITLNREARLDAGRWEVFVSAFDPVAGSRDRKAPYRFDTYLNGESQGDVSFETLEMDGDSLKLIRTGNLTADRLYQRSGYYRIGEIMLSPGASTLEVAVSDFAGNETSHSILLRVR</sequence>
<accession>E1R5Q0</accession>
<keyword evidence="2" id="KW-1185">Reference proteome</keyword>
<gene>
    <name evidence="1" type="ordered locus">Spirs_1538</name>
</gene>
<dbReference type="HOGENOM" id="CLU_962802_0_0_12"/>
<reference evidence="1 2" key="1">
    <citation type="journal article" date="2010" name="Stand. Genomic Sci.">
        <title>Complete genome sequence of Spirochaeta smaragdinae type strain (SEBR 4228).</title>
        <authorList>
            <person name="Mavromatis K."/>
            <person name="Yasawong M."/>
            <person name="Chertkov O."/>
            <person name="Lapidus A."/>
            <person name="Lucas S."/>
            <person name="Nolan M."/>
            <person name="Del Rio T.G."/>
            <person name="Tice H."/>
            <person name="Cheng J.F."/>
            <person name="Pitluck S."/>
            <person name="Liolios K."/>
            <person name="Ivanova N."/>
            <person name="Tapia R."/>
            <person name="Han C."/>
            <person name="Bruce D."/>
            <person name="Goodwin L."/>
            <person name="Pati A."/>
            <person name="Chen A."/>
            <person name="Palaniappan K."/>
            <person name="Land M."/>
            <person name="Hauser L."/>
            <person name="Chang Y.J."/>
            <person name="Jeffries C.D."/>
            <person name="Detter J.C."/>
            <person name="Rohde M."/>
            <person name="Brambilla E."/>
            <person name="Spring S."/>
            <person name="Goker M."/>
            <person name="Sikorski J."/>
            <person name="Woyke T."/>
            <person name="Bristow J."/>
            <person name="Eisen J.A."/>
            <person name="Markowitz V."/>
            <person name="Hugenholtz P."/>
            <person name="Klenk H.P."/>
            <person name="Kyrpides N.C."/>
        </authorList>
    </citation>
    <scope>NUCLEOTIDE SEQUENCE [LARGE SCALE GENOMIC DNA]</scope>
    <source>
        <strain evidence="2">DSM 11293 / JCM 15392 / SEBR 4228</strain>
    </source>
</reference>
<proteinExistence type="predicted"/>
<dbReference type="AlphaFoldDB" id="E1R5Q0"/>
<dbReference type="eggNOG" id="COG4942">
    <property type="taxonomic scope" value="Bacteria"/>
</dbReference>
<dbReference type="KEGG" id="ssm:Spirs_1538"/>
<dbReference type="EMBL" id="CP002116">
    <property type="protein sequence ID" value="ADK80665.1"/>
    <property type="molecule type" value="Genomic_DNA"/>
</dbReference>
<evidence type="ECO:0000313" key="2">
    <source>
        <dbReference type="Proteomes" id="UP000002318"/>
    </source>
</evidence>
<dbReference type="Gene3D" id="2.70.70.10">
    <property type="entry name" value="Glucose Permease (Domain IIA)"/>
    <property type="match status" value="1"/>
</dbReference>
<protein>
    <submittedName>
        <fullName evidence="1">Peptidase M23</fullName>
    </submittedName>
</protein>
<dbReference type="STRING" id="573413.Spirs_1538"/>
<evidence type="ECO:0000313" key="1">
    <source>
        <dbReference type="EMBL" id="ADK80665.1"/>
    </source>
</evidence>
<dbReference type="OrthoDB" id="368271at2"/>
<name>E1R5Q0_SEDSS</name>
<dbReference type="RefSeq" id="WP_013254129.1">
    <property type="nucleotide sequence ID" value="NC_014364.1"/>
</dbReference>
<dbReference type="Proteomes" id="UP000002318">
    <property type="component" value="Chromosome"/>
</dbReference>
<dbReference type="InterPro" id="IPR011055">
    <property type="entry name" value="Dup_hybrid_motif"/>
</dbReference>
<organism evidence="1 2">
    <name type="scientific">Sediminispirochaeta smaragdinae (strain DSM 11293 / JCM 15392 / SEBR 4228)</name>
    <name type="common">Spirochaeta smaragdinae</name>
    <dbReference type="NCBI Taxonomy" id="573413"/>
    <lineage>
        <taxon>Bacteria</taxon>
        <taxon>Pseudomonadati</taxon>
        <taxon>Spirochaetota</taxon>
        <taxon>Spirochaetia</taxon>
        <taxon>Spirochaetales</taxon>
        <taxon>Spirochaetaceae</taxon>
        <taxon>Sediminispirochaeta</taxon>
    </lineage>
</organism>